<comment type="caution">
    <text evidence="1">The sequence shown here is derived from an EMBL/GenBank/DDBJ whole genome shotgun (WGS) entry which is preliminary data.</text>
</comment>
<proteinExistence type="predicted"/>
<reference evidence="1 2" key="1">
    <citation type="submission" date="2015-11" db="EMBL/GenBank/DDBJ databases">
        <title>Draft genome sequences of new species of the genus Lactobacillus isolated from orchardgrass silage.</title>
        <authorList>
            <person name="Tohno M."/>
            <person name="Tanizawa Y."/>
            <person name="Arita M."/>
        </authorList>
    </citation>
    <scope>NUCLEOTIDE SEQUENCE [LARGE SCALE GENOMIC DNA]</scope>
    <source>
        <strain evidence="1 2">IWT25</strain>
    </source>
</reference>
<evidence type="ECO:0000313" key="2">
    <source>
        <dbReference type="Proteomes" id="UP000198414"/>
    </source>
</evidence>
<gene>
    <name evidence="1" type="ORF">IWT25_02468</name>
</gene>
<dbReference type="Proteomes" id="UP000198414">
    <property type="component" value="Unassembled WGS sequence"/>
</dbReference>
<name>A0A1Z5IZ51_9LACO</name>
<evidence type="ECO:0000313" key="1">
    <source>
        <dbReference type="EMBL" id="GAX07120.1"/>
    </source>
</evidence>
<sequence length="47" mass="5349">MKYINTLFAEPSFIRGAARVLDLGSTMDSYDISDNDLESDYEALMRL</sequence>
<protein>
    <submittedName>
        <fullName evidence="1">Uncharacterized protein</fullName>
    </submittedName>
</protein>
<dbReference type="AlphaFoldDB" id="A0A1Z5IZ51"/>
<accession>A0A1Z5IZ51</accession>
<dbReference type="EMBL" id="BCMI01000037">
    <property type="protein sequence ID" value="GAX07120.1"/>
    <property type="molecule type" value="Genomic_DNA"/>
</dbReference>
<organism evidence="1 2">
    <name type="scientific">Secundilactobacillus pentosiphilus</name>
    <dbReference type="NCBI Taxonomy" id="1714682"/>
    <lineage>
        <taxon>Bacteria</taxon>
        <taxon>Bacillati</taxon>
        <taxon>Bacillota</taxon>
        <taxon>Bacilli</taxon>
        <taxon>Lactobacillales</taxon>
        <taxon>Lactobacillaceae</taxon>
        <taxon>Secundilactobacillus</taxon>
    </lineage>
</organism>